<keyword evidence="2 4" id="KW-0067">ATP-binding</keyword>
<dbReference type="EMBL" id="PITJ01000408">
    <property type="protein sequence ID" value="TBU02825.1"/>
    <property type="molecule type" value="Genomic_DNA"/>
</dbReference>
<name>A0A4Q9L6K5_9MICR</name>
<reference evidence="8 9" key="1">
    <citation type="submission" date="2017-12" db="EMBL/GenBank/DDBJ databases">
        <authorList>
            <person name="Pombert J.-F."/>
            <person name="Haag K.L."/>
            <person name="Ebert D."/>
        </authorList>
    </citation>
    <scope>NUCLEOTIDE SEQUENCE [LARGE SCALE GENOMIC DNA]</scope>
    <source>
        <strain evidence="8">FI-OER-3-3</strain>
    </source>
</reference>
<dbReference type="Gene3D" id="1.10.10.2660">
    <property type="entry name" value="Ubiquitin-activating enzyme E1, SCCH domain"/>
    <property type="match status" value="1"/>
</dbReference>
<keyword evidence="2 5" id="KW-0479">Metal-binding</keyword>
<feature type="binding site" evidence="5">
    <location>
        <position position="140"/>
    </location>
    <ligand>
        <name>Zn(2+)</name>
        <dbReference type="ChEBI" id="CHEBI:29105"/>
    </ligand>
</feature>
<feature type="binding site" evidence="4">
    <location>
        <begin position="98"/>
        <end position="103"/>
    </location>
    <ligand>
        <name>ATP</name>
        <dbReference type="ChEBI" id="CHEBI:30616"/>
    </ligand>
</feature>
<organism evidence="8 9">
    <name type="scientific">Hamiltosporidium tvaerminnensis</name>
    <dbReference type="NCBI Taxonomy" id="1176355"/>
    <lineage>
        <taxon>Eukaryota</taxon>
        <taxon>Fungi</taxon>
        <taxon>Fungi incertae sedis</taxon>
        <taxon>Microsporidia</taxon>
        <taxon>Dubosqiidae</taxon>
        <taxon>Hamiltosporidium</taxon>
    </lineage>
</organism>
<dbReference type="GO" id="GO:0019781">
    <property type="term" value="F:NEDD8 activating enzyme activity"/>
    <property type="evidence" value="ECO:0007669"/>
    <property type="project" value="UniProtKB-UniRule"/>
</dbReference>
<comment type="caution">
    <text evidence="8">The sequence shown here is derived from an EMBL/GenBank/DDBJ whole genome shotgun (WGS) entry which is preliminary data.</text>
</comment>
<dbReference type="Gene3D" id="3.40.50.720">
    <property type="entry name" value="NAD(P)-binding Rossmann-like Domain"/>
    <property type="match status" value="1"/>
</dbReference>
<comment type="pathway">
    <text evidence="2">Protein modification; protein sumoylation.</text>
</comment>
<feature type="binding site" evidence="4">
    <location>
        <position position="55"/>
    </location>
    <ligand>
        <name>ATP</name>
        <dbReference type="ChEBI" id="CHEBI:30616"/>
    </ligand>
</feature>
<dbReference type="GO" id="GO:0046872">
    <property type="term" value="F:metal ion binding"/>
    <property type="evidence" value="ECO:0007669"/>
    <property type="project" value="UniProtKB-KW"/>
</dbReference>
<dbReference type="GO" id="GO:0016925">
    <property type="term" value="P:protein sumoylation"/>
    <property type="evidence" value="ECO:0007669"/>
    <property type="project" value="UniProtKB-UniRule"/>
</dbReference>
<comment type="similarity">
    <text evidence="6">Belongs to the ubiquitin-activating E1 family. UBA3 subfamily.</text>
</comment>
<keyword evidence="2 5" id="KW-0862">Zinc</keyword>
<evidence type="ECO:0000256" key="5">
    <source>
        <dbReference type="PIRSR" id="PIRSR039133-3"/>
    </source>
</evidence>
<evidence type="ECO:0000256" key="6">
    <source>
        <dbReference type="RuleBase" id="RU368009"/>
    </source>
</evidence>
<comment type="subunit">
    <text evidence="2">Heterodimer.</text>
</comment>
<evidence type="ECO:0000313" key="9">
    <source>
        <dbReference type="Proteomes" id="UP000292362"/>
    </source>
</evidence>
<keyword evidence="1 6" id="KW-0436">Ligase</keyword>
<dbReference type="GO" id="GO:0005737">
    <property type="term" value="C:cytoplasm"/>
    <property type="evidence" value="ECO:0007669"/>
    <property type="project" value="TreeGrafter"/>
</dbReference>
<gene>
    <name evidence="8" type="ORF">CWI37_0408p0040</name>
</gene>
<dbReference type="GO" id="GO:0019948">
    <property type="term" value="F:SUMO activating enzyme activity"/>
    <property type="evidence" value="ECO:0007669"/>
    <property type="project" value="UniProtKB-UniRule"/>
</dbReference>
<feature type="domain" description="THIF-type NAD/FAD binding fold" evidence="7">
    <location>
        <begin position="2"/>
        <end position="379"/>
    </location>
</feature>
<keyword evidence="2 6" id="KW-0833">Ubl conjugation pathway</keyword>
<dbReference type="GO" id="GO:0005524">
    <property type="term" value="F:ATP binding"/>
    <property type="evidence" value="ECO:0007669"/>
    <property type="project" value="UniProtKB-UniRule"/>
</dbReference>
<proteinExistence type="inferred from homology"/>
<feature type="active site" description="Glycyl thioester intermediate" evidence="3">
    <location>
        <position position="151"/>
    </location>
</feature>
<evidence type="ECO:0000313" key="8">
    <source>
        <dbReference type="EMBL" id="TBU02825.1"/>
    </source>
</evidence>
<feature type="binding site" evidence="5">
    <location>
        <position position="137"/>
    </location>
    <ligand>
        <name>Zn(2+)</name>
        <dbReference type="ChEBI" id="CHEBI:29105"/>
    </ligand>
</feature>
<dbReference type="PANTHER" id="PTHR10953:SF6">
    <property type="entry name" value="NEDD8-ACTIVATING ENZYME E1 CATALYTIC SUBUNIT"/>
    <property type="match status" value="1"/>
</dbReference>
<dbReference type="PIRSF" id="PIRSF039133">
    <property type="entry name" value="SUMO_E1B"/>
    <property type="match status" value="1"/>
</dbReference>
<dbReference type="Pfam" id="PF00899">
    <property type="entry name" value="ThiF"/>
    <property type="match status" value="1"/>
</dbReference>
<feature type="binding site" evidence="4">
    <location>
        <begin position="39"/>
        <end position="42"/>
    </location>
    <ligand>
        <name>ATP</name>
        <dbReference type="ChEBI" id="CHEBI:30616"/>
    </ligand>
</feature>
<feature type="binding site" evidence="4">
    <location>
        <begin position="7"/>
        <end position="12"/>
    </location>
    <ligand>
        <name>ATP</name>
        <dbReference type="ChEBI" id="CHEBI:30616"/>
    </ligand>
</feature>
<dbReference type="GO" id="GO:0045116">
    <property type="term" value="P:protein neddylation"/>
    <property type="evidence" value="ECO:0007669"/>
    <property type="project" value="UniProtKB-UniRule"/>
</dbReference>
<dbReference type="InterPro" id="IPR000594">
    <property type="entry name" value="ThiF_NAD_FAD-bd"/>
</dbReference>
<dbReference type="AlphaFoldDB" id="A0A4Q9L6K5"/>
<comment type="pathway">
    <text evidence="6">Protein modification; protein neddylation.</text>
</comment>
<accession>A0A4Q9L6K5</accession>
<dbReference type="InterPro" id="IPR035985">
    <property type="entry name" value="Ubiquitin-activating_enz"/>
</dbReference>
<evidence type="ECO:0000256" key="1">
    <source>
        <dbReference type="ARBA" id="ARBA00022598"/>
    </source>
</evidence>
<evidence type="ECO:0000259" key="7">
    <source>
        <dbReference type="Pfam" id="PF00899"/>
    </source>
</evidence>
<dbReference type="Proteomes" id="UP000292362">
    <property type="component" value="Unassembled WGS sequence"/>
</dbReference>
<dbReference type="GO" id="GO:0031510">
    <property type="term" value="C:SUMO activating enzyme complex"/>
    <property type="evidence" value="ECO:0007669"/>
    <property type="project" value="UniProtKB-UniRule"/>
</dbReference>
<dbReference type="InterPro" id="IPR030661">
    <property type="entry name" value="Uba2"/>
</dbReference>
<comment type="catalytic activity">
    <reaction evidence="6">
        <text>ATP + [NEDD8 protein] + [E1 NEDD8-activating enzyme]-L-cysteine = AMP + diphosphate + [E1 NEDD8-activating enzyme]-S-[NEDD8 protein]-yl-L-cysteine.</text>
        <dbReference type="EC" id="6.2.1.64"/>
    </reaction>
</comment>
<dbReference type="SUPFAM" id="SSF69572">
    <property type="entry name" value="Activating enzymes of the ubiquitin-like proteins"/>
    <property type="match status" value="1"/>
</dbReference>
<dbReference type="UniPathway" id="UPA00886"/>
<keyword evidence="2 4" id="KW-0547">Nucleotide-binding</keyword>
<dbReference type="PANTHER" id="PTHR10953">
    <property type="entry name" value="UBIQUITIN-ACTIVATING ENZYME E1"/>
    <property type="match status" value="1"/>
</dbReference>
<dbReference type="InterPro" id="IPR045886">
    <property type="entry name" value="ThiF/MoeB/HesA"/>
</dbReference>
<evidence type="ECO:0000256" key="2">
    <source>
        <dbReference type="PIRNR" id="PIRNR039133"/>
    </source>
</evidence>
<protein>
    <recommendedName>
        <fullName evidence="2">Ubiquitin-activating enzyme E1-like</fullName>
    </recommendedName>
</protein>
<sequence length="499" mass="58018">MNVLIIGCGGIGCELLKQLYLSNFKRITLVDNDTISFSNLNRQFFFTRKDINKYKSEICKKKFIKKFPDAEISVIKNSIMDYNLEFFLQFDVVFNCLDNIEARSYVSMRCLFGNVLLIDGGTNGLKGQSEVYGKIGCFDCVEKEVIEYPVCSIKTNPTKYEHCVVWAKEYFFKEVFSNKIFDKNTLLKIITNQNTENISEDTFPEFGEPNDSKKIESSENILGGKFSESEEPTNSKKMKIESTENISEDTFPEFCEPNDSKKMKIESTENISDGKFYKYEEPNNSKKIKKNTEKLYKNLYKNNQSDCKKLIDTVNHLLKNKISDFDKDNQKIIDFIYYSAKLRSKYFNINSKDEFETKSIAGNIIPAVCTTNSIISSLMMFSLKSKMNYYIVGNRKLISKVNCYQNKECICTYKKAIIFGDKIKISMIIKKINELFEINDLKIYDGDYLLYDKYFKDFLENEIEFQENKFLVVKNCQTGVLLYTKNGGKFDIREVEDSN</sequence>
<dbReference type="VEuPathDB" id="MicrosporidiaDB:CWI37_0408p0040"/>
<evidence type="ECO:0000256" key="3">
    <source>
        <dbReference type="PIRSR" id="PIRSR039133-1"/>
    </source>
</evidence>
<evidence type="ECO:0000256" key="4">
    <source>
        <dbReference type="PIRSR" id="PIRSR039133-2"/>
    </source>
</evidence>
<feature type="binding site" evidence="4">
    <location>
        <begin position="78"/>
        <end position="79"/>
    </location>
    <ligand>
        <name>ATP</name>
        <dbReference type="ChEBI" id="CHEBI:30616"/>
    </ligand>
</feature>
<feature type="binding site" evidence="4">
    <location>
        <position position="31"/>
    </location>
    <ligand>
        <name>ATP</name>
        <dbReference type="ChEBI" id="CHEBI:30616"/>
    </ligand>
</feature>
<dbReference type="InterPro" id="IPR042063">
    <property type="entry name" value="Ubi_acti_E1_SCCH"/>
</dbReference>
<comment type="function">
    <text evidence="6">Catalytic subunit of the dimeric E1 enzyme, which activates NEDD8.</text>
</comment>